<comment type="caution">
    <text evidence="18">The sequence shown here is derived from an EMBL/GenBank/DDBJ whole genome shotgun (WGS) entry which is preliminary data.</text>
</comment>
<evidence type="ECO:0000256" key="9">
    <source>
        <dbReference type="ARBA" id="ARBA00022741"/>
    </source>
</evidence>
<evidence type="ECO:0000256" key="11">
    <source>
        <dbReference type="ARBA" id="ARBA00022840"/>
    </source>
</evidence>
<dbReference type="AlphaFoldDB" id="A0A365L1S0"/>
<evidence type="ECO:0000256" key="1">
    <source>
        <dbReference type="ARBA" id="ARBA00000085"/>
    </source>
</evidence>
<dbReference type="SUPFAM" id="SSF158472">
    <property type="entry name" value="HAMP domain-like"/>
    <property type="match status" value="1"/>
</dbReference>
<dbReference type="Gene3D" id="3.30.565.10">
    <property type="entry name" value="Histidine kinase-like ATPase, C-terminal domain"/>
    <property type="match status" value="1"/>
</dbReference>
<keyword evidence="14 15" id="KW-0472">Membrane</keyword>
<dbReference type="Gene3D" id="3.30.450.20">
    <property type="entry name" value="PAS domain"/>
    <property type="match status" value="1"/>
</dbReference>
<dbReference type="SMART" id="SM00304">
    <property type="entry name" value="HAMP"/>
    <property type="match status" value="1"/>
</dbReference>
<dbReference type="EC" id="2.7.13.3" evidence="4"/>
<dbReference type="Gene3D" id="1.10.8.500">
    <property type="entry name" value="HAMP domain in histidine kinase"/>
    <property type="match status" value="1"/>
</dbReference>
<keyword evidence="5" id="KW-1003">Cell membrane</keyword>
<evidence type="ECO:0000256" key="13">
    <source>
        <dbReference type="ARBA" id="ARBA00023012"/>
    </source>
</evidence>
<keyword evidence="11" id="KW-0067">ATP-binding</keyword>
<keyword evidence="12 15" id="KW-1133">Transmembrane helix</keyword>
<dbReference type="SUPFAM" id="SSF47384">
    <property type="entry name" value="Homodimeric domain of signal transducing histidine kinase"/>
    <property type="match status" value="1"/>
</dbReference>
<comment type="catalytic activity">
    <reaction evidence="1">
        <text>ATP + protein L-histidine = ADP + protein N-phospho-L-histidine.</text>
        <dbReference type="EC" id="2.7.13.3"/>
    </reaction>
</comment>
<evidence type="ECO:0000256" key="6">
    <source>
        <dbReference type="ARBA" id="ARBA00022553"/>
    </source>
</evidence>
<keyword evidence="7" id="KW-0808">Transferase</keyword>
<dbReference type="GO" id="GO:0045121">
    <property type="term" value="C:membrane raft"/>
    <property type="evidence" value="ECO:0007669"/>
    <property type="project" value="UniProtKB-SubCell"/>
</dbReference>
<evidence type="ECO:0000256" key="3">
    <source>
        <dbReference type="ARBA" id="ARBA00004651"/>
    </source>
</evidence>
<dbReference type="GO" id="GO:0000155">
    <property type="term" value="F:phosphorelay sensor kinase activity"/>
    <property type="evidence" value="ECO:0007669"/>
    <property type="project" value="InterPro"/>
</dbReference>
<evidence type="ECO:0000259" key="17">
    <source>
        <dbReference type="PROSITE" id="PS50885"/>
    </source>
</evidence>
<gene>
    <name evidence="18" type="ORF">DP120_06850</name>
</gene>
<dbReference type="InterPro" id="IPR004358">
    <property type="entry name" value="Sig_transdc_His_kin-like_C"/>
</dbReference>
<evidence type="ECO:0000256" key="2">
    <source>
        <dbReference type="ARBA" id="ARBA00004314"/>
    </source>
</evidence>
<dbReference type="GO" id="GO:0005524">
    <property type="term" value="F:ATP binding"/>
    <property type="evidence" value="ECO:0007669"/>
    <property type="project" value="UniProtKB-KW"/>
</dbReference>
<keyword evidence="10 18" id="KW-0418">Kinase</keyword>
<protein>
    <recommendedName>
        <fullName evidence="4">histidine kinase</fullName>
        <ecNumber evidence="4">2.7.13.3</ecNumber>
    </recommendedName>
</protein>
<evidence type="ECO:0000256" key="15">
    <source>
        <dbReference type="SAM" id="Phobius"/>
    </source>
</evidence>
<accession>A0A365L1S0</accession>
<dbReference type="PRINTS" id="PR00344">
    <property type="entry name" value="BCTRLSENSOR"/>
</dbReference>
<comment type="subcellular location">
    <subcellularLocation>
        <location evidence="3">Cell membrane</location>
        <topology evidence="3">Multi-pass membrane protein</topology>
    </subcellularLocation>
    <subcellularLocation>
        <location evidence="2">Membrane raft</location>
        <topology evidence="2">Multi-pass membrane protein</topology>
    </subcellularLocation>
</comment>
<evidence type="ECO:0000313" key="18">
    <source>
        <dbReference type="EMBL" id="RAZ79323.1"/>
    </source>
</evidence>
<feature type="domain" description="HAMP" evidence="17">
    <location>
        <begin position="187"/>
        <end position="239"/>
    </location>
</feature>
<evidence type="ECO:0000259" key="16">
    <source>
        <dbReference type="PROSITE" id="PS50109"/>
    </source>
</evidence>
<dbReference type="InterPro" id="IPR005467">
    <property type="entry name" value="His_kinase_dom"/>
</dbReference>
<name>A0A365L1S0_9BACL</name>
<dbReference type="InterPro" id="IPR036097">
    <property type="entry name" value="HisK_dim/P_sf"/>
</dbReference>
<keyword evidence="8 15" id="KW-0812">Transmembrane</keyword>
<feature type="transmembrane region" description="Helical" evidence="15">
    <location>
        <begin position="166"/>
        <end position="185"/>
    </location>
</feature>
<evidence type="ECO:0000256" key="8">
    <source>
        <dbReference type="ARBA" id="ARBA00022692"/>
    </source>
</evidence>
<dbReference type="PROSITE" id="PS50885">
    <property type="entry name" value="HAMP"/>
    <property type="match status" value="1"/>
</dbReference>
<proteinExistence type="predicted"/>
<dbReference type="Pfam" id="PF02518">
    <property type="entry name" value="HATPase_c"/>
    <property type="match status" value="1"/>
</dbReference>
<dbReference type="GO" id="GO:0005886">
    <property type="term" value="C:plasma membrane"/>
    <property type="evidence" value="ECO:0007669"/>
    <property type="project" value="UniProtKB-SubCell"/>
</dbReference>
<dbReference type="CDD" id="cd18773">
    <property type="entry name" value="PDC1_HK_sensor"/>
    <property type="match status" value="1"/>
</dbReference>
<feature type="domain" description="Histidine kinase" evidence="16">
    <location>
        <begin position="247"/>
        <end position="464"/>
    </location>
</feature>
<keyword evidence="9" id="KW-0547">Nucleotide-binding</keyword>
<evidence type="ECO:0000313" key="19">
    <source>
        <dbReference type="Proteomes" id="UP000251002"/>
    </source>
</evidence>
<dbReference type="SUPFAM" id="SSF55874">
    <property type="entry name" value="ATPase domain of HSP90 chaperone/DNA topoisomerase II/histidine kinase"/>
    <property type="match status" value="1"/>
</dbReference>
<dbReference type="SMART" id="SM00387">
    <property type="entry name" value="HATPase_c"/>
    <property type="match status" value="1"/>
</dbReference>
<dbReference type="EMBL" id="QLZR01000002">
    <property type="protein sequence ID" value="RAZ79323.1"/>
    <property type="molecule type" value="Genomic_DNA"/>
</dbReference>
<evidence type="ECO:0000256" key="10">
    <source>
        <dbReference type="ARBA" id="ARBA00022777"/>
    </source>
</evidence>
<dbReference type="InterPro" id="IPR036890">
    <property type="entry name" value="HATPase_C_sf"/>
</dbReference>
<dbReference type="InterPro" id="IPR003660">
    <property type="entry name" value="HAMP_dom"/>
</dbReference>
<dbReference type="CDD" id="cd16922">
    <property type="entry name" value="HATPase_EvgS-ArcB-TorS-like"/>
    <property type="match status" value="1"/>
</dbReference>
<feature type="transmembrane region" description="Helical" evidence="15">
    <location>
        <begin position="6"/>
        <end position="29"/>
    </location>
</feature>
<dbReference type="CDD" id="cd06225">
    <property type="entry name" value="HAMP"/>
    <property type="match status" value="1"/>
</dbReference>
<evidence type="ECO:0000256" key="4">
    <source>
        <dbReference type="ARBA" id="ARBA00012438"/>
    </source>
</evidence>
<dbReference type="RefSeq" id="WP_112222900.1">
    <property type="nucleotide sequence ID" value="NZ_CP047673.1"/>
</dbReference>
<keyword evidence="19" id="KW-1185">Reference proteome</keyword>
<keyword evidence="6" id="KW-0597">Phosphoprotein</keyword>
<dbReference type="CDD" id="cd00082">
    <property type="entry name" value="HisKA"/>
    <property type="match status" value="1"/>
</dbReference>
<dbReference type="PANTHER" id="PTHR45528">
    <property type="entry name" value="SENSOR HISTIDINE KINASE CPXA"/>
    <property type="match status" value="1"/>
</dbReference>
<reference evidence="18 19" key="1">
    <citation type="submission" date="2018-06" db="EMBL/GenBank/DDBJ databases">
        <title>The draft genome sequences of strains SCU63 and S1.</title>
        <authorList>
            <person name="Gan L."/>
        </authorList>
    </citation>
    <scope>NUCLEOTIDE SEQUENCE [LARGE SCALE GENOMIC DNA]</scope>
    <source>
        <strain evidence="18 19">SCU63</strain>
    </source>
</reference>
<evidence type="ECO:0000256" key="7">
    <source>
        <dbReference type="ARBA" id="ARBA00022679"/>
    </source>
</evidence>
<evidence type="ECO:0000256" key="5">
    <source>
        <dbReference type="ARBA" id="ARBA00022475"/>
    </source>
</evidence>
<evidence type="ECO:0000256" key="12">
    <source>
        <dbReference type="ARBA" id="ARBA00022989"/>
    </source>
</evidence>
<dbReference type="InterPro" id="IPR050398">
    <property type="entry name" value="HssS/ArlS-like"/>
</dbReference>
<keyword evidence="13" id="KW-0902">Two-component regulatory system</keyword>
<dbReference type="InterPro" id="IPR003594">
    <property type="entry name" value="HATPase_dom"/>
</dbReference>
<dbReference type="SMART" id="SM00388">
    <property type="entry name" value="HisKA"/>
    <property type="match status" value="1"/>
</dbReference>
<dbReference type="Pfam" id="PF00512">
    <property type="entry name" value="HisKA"/>
    <property type="match status" value="1"/>
</dbReference>
<dbReference type="Pfam" id="PF00672">
    <property type="entry name" value="HAMP"/>
    <property type="match status" value="1"/>
</dbReference>
<dbReference type="PROSITE" id="PS50109">
    <property type="entry name" value="HIS_KIN"/>
    <property type="match status" value="1"/>
</dbReference>
<dbReference type="FunFam" id="3.30.565.10:FF:000023">
    <property type="entry name" value="PAS domain-containing sensor histidine kinase"/>
    <property type="match status" value="1"/>
</dbReference>
<dbReference type="Proteomes" id="UP000251002">
    <property type="component" value="Unassembled WGS sequence"/>
</dbReference>
<dbReference type="FunFam" id="1.10.287.130:FF:000001">
    <property type="entry name" value="Two-component sensor histidine kinase"/>
    <property type="match status" value="1"/>
</dbReference>
<dbReference type="Gene3D" id="1.10.287.130">
    <property type="match status" value="1"/>
</dbReference>
<dbReference type="InterPro" id="IPR003661">
    <property type="entry name" value="HisK_dim/P_dom"/>
</dbReference>
<organism evidence="18 19">
    <name type="scientific">Planococcus halotolerans</name>
    <dbReference type="NCBI Taxonomy" id="2233542"/>
    <lineage>
        <taxon>Bacteria</taxon>
        <taxon>Bacillati</taxon>
        <taxon>Bacillota</taxon>
        <taxon>Bacilli</taxon>
        <taxon>Bacillales</taxon>
        <taxon>Caryophanaceae</taxon>
        <taxon>Planococcus</taxon>
    </lineage>
</organism>
<dbReference type="PANTHER" id="PTHR45528:SF1">
    <property type="entry name" value="SENSOR HISTIDINE KINASE CPXA"/>
    <property type="match status" value="1"/>
</dbReference>
<sequence>MKWNSIVVKLGSSILLLVLVILLPLGFVVNQIFSGFYFSKVQEEVEETSDRYANSIDSLGEQQLELFELLASVTEQEIIIVDEQGIVVANSGIPSLPVGEGIRSADLAVMGNNADIRSEYYDDITNRRYLQVGKPIYSDEEQLIGGIFVLASVEDLYQSLELVKRAIILAGIGAVFLAFGFTYILSRKLSSPLLEMEKATRKIAAGDLNTRVSRSSMDEIGTLAAAINDLAIELHRYRSNRREFLANISHELQTPITYLEGYTNALRNHLYETEEEKEQYLQIIQLEAGRMSNLVSDLFELSKMEDGKIALVFEEVDLVEVIENALLKTKMNAQAKGLQLEFNQPYDFPSIKADGLRMEQIISNLIENAIRYTESGFIKVKLSSDSAEVRVVVEDTGIGIPQEDIPFLFERFYRVEKSRSREFGGTGLGLAIVKQLVELQGGAITVESRIGKGTCFELAFPIIRRESP</sequence>
<evidence type="ECO:0000256" key="14">
    <source>
        <dbReference type="ARBA" id="ARBA00023136"/>
    </source>
</evidence>